<evidence type="ECO:0000256" key="5">
    <source>
        <dbReference type="ARBA" id="ARBA00022723"/>
    </source>
</evidence>
<dbReference type="Proteomes" id="UP000538292">
    <property type="component" value="Unassembled WGS sequence"/>
</dbReference>
<feature type="binding site" evidence="10">
    <location>
        <position position="63"/>
    </location>
    <ligand>
        <name>Zn(2+)</name>
        <dbReference type="ChEBI" id="CHEBI:29105"/>
        <label>1</label>
        <note>catalytic</note>
    </ligand>
</feature>
<evidence type="ECO:0000256" key="10">
    <source>
        <dbReference type="HAMAP-Rule" id="MF_01818"/>
    </source>
</evidence>
<dbReference type="NCBIfam" id="NF000801">
    <property type="entry name" value="PRK00055.1-3"/>
    <property type="match status" value="1"/>
</dbReference>
<dbReference type="InterPro" id="IPR013471">
    <property type="entry name" value="RNase_Z/BN"/>
</dbReference>
<comment type="cofactor">
    <cofactor evidence="10">
        <name>Zn(2+)</name>
        <dbReference type="ChEBI" id="CHEBI:29105"/>
    </cofactor>
    <text evidence="10">Binds 2 Zn(2+) ions.</text>
</comment>
<protein>
    <recommendedName>
        <fullName evidence="2 10">Ribonuclease Z</fullName>
        <shortName evidence="10">RNase Z</shortName>
        <ecNumber evidence="2 10">3.1.26.11</ecNumber>
    </recommendedName>
    <alternativeName>
        <fullName evidence="10">tRNA 3 endonuclease</fullName>
    </alternativeName>
    <alternativeName>
        <fullName evidence="10">tRNase Z</fullName>
    </alternativeName>
</protein>
<feature type="binding site" evidence="10">
    <location>
        <position position="211"/>
    </location>
    <ligand>
        <name>Zn(2+)</name>
        <dbReference type="ChEBI" id="CHEBI:29105"/>
        <label>2</label>
        <note>catalytic</note>
    </ligand>
</feature>
<dbReference type="Gene3D" id="3.60.15.10">
    <property type="entry name" value="Ribonuclease Z/Hydroxyacylglutathione hydrolase-like"/>
    <property type="match status" value="1"/>
</dbReference>
<evidence type="ECO:0000256" key="7">
    <source>
        <dbReference type="ARBA" id="ARBA00022801"/>
    </source>
</evidence>
<evidence type="ECO:0000256" key="3">
    <source>
        <dbReference type="ARBA" id="ARBA00022694"/>
    </source>
</evidence>
<dbReference type="GO" id="GO:0042802">
    <property type="term" value="F:identical protein binding"/>
    <property type="evidence" value="ECO:0007669"/>
    <property type="project" value="UniProtKB-ARBA"/>
</dbReference>
<sequence>MQIYFLGTGAGVPSRERNVSSLALIMPEYHGQIWLFDCGEATQHKIWDSPVKLNKVERIFITHLHGDHIFGLPGILGSRSFQGTETPLVIYGPQGLKEFVNTALNTSRTYLRYPLEIIEIQDGTRLKVPFFSILVKKLDHGIPSYGYRLQEQDQPGRLNVEKLEKAGIFPGPHYKLLKQGKTITLPDGRTISGKEFIGPPKKGRTIAILGDTRTTDNSCLLAKECDLLVHEATFRAGQEQLAANYYHSTCTEAAAAAKKAGAKHLILNHISSRFQKDEYQDLLKEAQAIFPATQIASDGWSFTLS</sequence>
<comment type="subunit">
    <text evidence="1 10">Homodimer.</text>
</comment>
<evidence type="ECO:0000256" key="9">
    <source>
        <dbReference type="ARBA" id="ARBA00057812"/>
    </source>
</evidence>
<dbReference type="InterPro" id="IPR036866">
    <property type="entry name" value="RibonucZ/Hydroxyglut_hydro"/>
</dbReference>
<evidence type="ECO:0000313" key="11">
    <source>
        <dbReference type="EMBL" id="MBA4601912.1"/>
    </source>
</evidence>
<dbReference type="HAMAP" id="MF_01818">
    <property type="entry name" value="RNase_Z_BN"/>
    <property type="match status" value="1"/>
</dbReference>
<dbReference type="NCBIfam" id="TIGR02651">
    <property type="entry name" value="RNase_Z"/>
    <property type="match status" value="1"/>
</dbReference>
<dbReference type="FunFam" id="3.60.15.10:FF:000002">
    <property type="entry name" value="Ribonuclease Z"/>
    <property type="match status" value="1"/>
</dbReference>
<feature type="binding site" evidence="10">
    <location>
        <position position="211"/>
    </location>
    <ligand>
        <name>Zn(2+)</name>
        <dbReference type="ChEBI" id="CHEBI:29105"/>
        <label>1</label>
        <note>catalytic</note>
    </ligand>
</feature>
<feature type="binding site" evidence="10">
    <location>
        <position position="140"/>
    </location>
    <ligand>
        <name>Zn(2+)</name>
        <dbReference type="ChEBI" id="CHEBI:29105"/>
        <label>1</label>
        <note>catalytic</note>
    </ligand>
</feature>
<feature type="binding site" evidence="10">
    <location>
        <position position="65"/>
    </location>
    <ligand>
        <name>Zn(2+)</name>
        <dbReference type="ChEBI" id="CHEBI:29105"/>
        <label>1</label>
        <note>catalytic</note>
    </ligand>
</feature>
<feature type="binding site" evidence="10">
    <location>
        <position position="67"/>
    </location>
    <ligand>
        <name>Zn(2+)</name>
        <dbReference type="ChEBI" id="CHEBI:29105"/>
        <label>2</label>
        <note>catalytic</note>
    </ligand>
</feature>
<comment type="caution">
    <text evidence="11">The sequence shown here is derived from an EMBL/GenBank/DDBJ whole genome shotgun (WGS) entry which is preliminary data.</text>
</comment>
<dbReference type="PANTHER" id="PTHR46018:SF2">
    <property type="entry name" value="ZINC PHOSPHODIESTERASE ELAC PROTEIN 1"/>
    <property type="match status" value="1"/>
</dbReference>
<comment type="similarity">
    <text evidence="10">Belongs to the RNase Z family.</text>
</comment>
<comment type="function">
    <text evidence="9 10">Zinc phosphodiesterase, which displays some tRNA 3'-processing endonuclease activity. Probably involved in tRNA maturation, by removing a 3'-trailer from precursor tRNA.</text>
</comment>
<dbReference type="RefSeq" id="WP_181738897.1">
    <property type="nucleotide sequence ID" value="NZ_JACEOL010000019.1"/>
</dbReference>
<evidence type="ECO:0000256" key="6">
    <source>
        <dbReference type="ARBA" id="ARBA00022759"/>
    </source>
</evidence>
<keyword evidence="8 10" id="KW-0862">Zinc</keyword>
<dbReference type="GO" id="GO:0008270">
    <property type="term" value="F:zinc ion binding"/>
    <property type="evidence" value="ECO:0007669"/>
    <property type="project" value="UniProtKB-UniRule"/>
</dbReference>
<evidence type="ECO:0000256" key="4">
    <source>
        <dbReference type="ARBA" id="ARBA00022722"/>
    </source>
</evidence>
<feature type="binding site" evidence="10">
    <location>
        <position position="68"/>
    </location>
    <ligand>
        <name>Zn(2+)</name>
        <dbReference type="ChEBI" id="CHEBI:29105"/>
        <label>2</label>
        <note>catalytic</note>
    </ligand>
</feature>
<keyword evidence="12" id="KW-1185">Reference proteome</keyword>
<evidence type="ECO:0000256" key="1">
    <source>
        <dbReference type="ARBA" id="ARBA00011738"/>
    </source>
</evidence>
<dbReference type="PANTHER" id="PTHR46018">
    <property type="entry name" value="ZINC PHOSPHODIESTERASE ELAC PROTEIN 1"/>
    <property type="match status" value="1"/>
</dbReference>
<keyword evidence="4 10" id="KW-0540">Nuclease</keyword>
<dbReference type="EC" id="3.1.26.11" evidence="2 10"/>
<feature type="binding site" evidence="10">
    <location>
        <position position="269"/>
    </location>
    <ligand>
        <name>Zn(2+)</name>
        <dbReference type="ChEBI" id="CHEBI:29105"/>
        <label>2</label>
        <note>catalytic</note>
    </ligand>
</feature>
<name>A0A7W2AR37_9BACL</name>
<organism evidence="11 12">
    <name type="scientific">Thermoactinomyces mirandus</name>
    <dbReference type="NCBI Taxonomy" id="2756294"/>
    <lineage>
        <taxon>Bacteria</taxon>
        <taxon>Bacillati</taxon>
        <taxon>Bacillota</taxon>
        <taxon>Bacilli</taxon>
        <taxon>Bacillales</taxon>
        <taxon>Thermoactinomycetaceae</taxon>
        <taxon>Thermoactinomyces</taxon>
    </lineage>
</organism>
<comment type="catalytic activity">
    <reaction evidence="10">
        <text>Endonucleolytic cleavage of RNA, removing extra 3' nucleotides from tRNA precursor, generating 3' termini of tRNAs. A 3'-hydroxy group is left at the tRNA terminus and a 5'-phosphoryl group is left at the trailer molecule.</text>
        <dbReference type="EC" id="3.1.26.11"/>
    </reaction>
</comment>
<evidence type="ECO:0000313" key="12">
    <source>
        <dbReference type="Proteomes" id="UP000538292"/>
    </source>
</evidence>
<gene>
    <name evidence="10 11" type="primary">rnz</name>
    <name evidence="11" type="ORF">H2C83_06180</name>
</gene>
<keyword evidence="3 10" id="KW-0819">tRNA processing</keyword>
<keyword evidence="5 10" id="KW-0479">Metal-binding</keyword>
<feature type="active site" description="Proton acceptor" evidence="10">
    <location>
        <position position="67"/>
    </location>
</feature>
<keyword evidence="7 10" id="KW-0378">Hydrolase</keyword>
<dbReference type="GO" id="GO:0042781">
    <property type="term" value="F:3'-tRNA processing endoribonuclease activity"/>
    <property type="evidence" value="ECO:0007669"/>
    <property type="project" value="UniProtKB-UniRule"/>
</dbReference>
<dbReference type="Pfam" id="PF23023">
    <property type="entry name" value="Anti-Pycsar_Apyc1"/>
    <property type="match status" value="1"/>
</dbReference>
<reference evidence="11 12" key="1">
    <citation type="submission" date="2020-07" db="EMBL/GenBank/DDBJ databases">
        <title>Thermoactinomyces phylogeny.</title>
        <authorList>
            <person name="Dunlap C."/>
        </authorList>
    </citation>
    <scope>NUCLEOTIDE SEQUENCE [LARGE SCALE GENOMIC DNA]</scope>
    <source>
        <strain evidence="11 12">AMNI-1</strain>
    </source>
</reference>
<evidence type="ECO:0000256" key="8">
    <source>
        <dbReference type="ARBA" id="ARBA00022833"/>
    </source>
</evidence>
<keyword evidence="6 10" id="KW-0255">Endonuclease</keyword>
<dbReference type="CDD" id="cd07717">
    <property type="entry name" value="RNaseZ_ZiPD-like_MBL-fold"/>
    <property type="match status" value="1"/>
</dbReference>
<dbReference type="SUPFAM" id="SSF56281">
    <property type="entry name" value="Metallo-hydrolase/oxidoreductase"/>
    <property type="match status" value="1"/>
</dbReference>
<accession>A0A7W2AR37</accession>
<proteinExistence type="inferred from homology"/>
<evidence type="ECO:0000256" key="2">
    <source>
        <dbReference type="ARBA" id="ARBA00012477"/>
    </source>
</evidence>
<dbReference type="AlphaFoldDB" id="A0A7W2AR37"/>
<dbReference type="EMBL" id="JACEOL010000019">
    <property type="protein sequence ID" value="MBA4601912.1"/>
    <property type="molecule type" value="Genomic_DNA"/>
</dbReference>